<feature type="transmembrane region" description="Helical" evidence="1">
    <location>
        <begin position="308"/>
        <end position="332"/>
    </location>
</feature>
<name>A0AAE5AH61_9RICK</name>
<sequence length="335" mass="38903">MYTLREKNFYSSLESYNFSKNDSIKTLHTWTIILLVAIIIISLLLEIIVEIPSSNSLIFTTKNESENNYLNYSNDYNNSINATINITNVINKDGKTIIVGEILVSSIPQYLLDDHGNSQHTIKVTSNSFINPQNIVDNGTRSSSFLFSTFLSDKNFYQKIGFIHNLKAKTLINKSSLQYKRKIPVIQEVFYKGPSGGEMTILKDEINNYYKIIYNIKFSFIILSIMIFLAKLLMITSIVISFCGIYLNYSIKKSIYIKSIYQEKMLRLKNNSYFHFWTIMMPLFIFSVDNAPPEGRELFYQILDWNIVYVFSIIGIIISIIDFLLFITYLLIFKK</sequence>
<feature type="transmembrane region" description="Helical" evidence="1">
    <location>
        <begin position="27"/>
        <end position="49"/>
    </location>
</feature>
<evidence type="ECO:0000256" key="1">
    <source>
        <dbReference type="SAM" id="Phobius"/>
    </source>
</evidence>
<protein>
    <submittedName>
        <fullName evidence="2">Uncharacterized protein</fullName>
    </submittedName>
</protein>
<keyword evidence="1" id="KW-0472">Membrane</keyword>
<comment type="caution">
    <text evidence="2">The sequence shown here is derived from an EMBL/GenBank/DDBJ whole genome shotgun (WGS) entry which is preliminary data.</text>
</comment>
<proteinExistence type="predicted"/>
<feature type="transmembrane region" description="Helical" evidence="1">
    <location>
        <begin position="233"/>
        <end position="251"/>
    </location>
</feature>
<evidence type="ECO:0000313" key="2">
    <source>
        <dbReference type="EMBL" id="MDZ5761205.1"/>
    </source>
</evidence>
<evidence type="ECO:0000313" key="3">
    <source>
        <dbReference type="Proteomes" id="UP001289135"/>
    </source>
</evidence>
<dbReference type="AlphaFoldDB" id="A0AAE5AH61"/>
<dbReference type="Proteomes" id="UP001289135">
    <property type="component" value="Unassembled WGS sequence"/>
</dbReference>
<keyword evidence="1" id="KW-1133">Transmembrane helix</keyword>
<organism evidence="2 3">
    <name type="scientific">Lyticum sinuosum</name>
    <dbReference type="NCBI Taxonomy" id="1332059"/>
    <lineage>
        <taxon>Bacteria</taxon>
        <taxon>Pseudomonadati</taxon>
        <taxon>Pseudomonadota</taxon>
        <taxon>Alphaproteobacteria</taxon>
        <taxon>Rickettsiales</taxon>
        <taxon>Lyticum</taxon>
    </lineage>
</organism>
<gene>
    <name evidence="2" type="ORF">Lyticum_00372</name>
</gene>
<feature type="transmembrane region" description="Helical" evidence="1">
    <location>
        <begin position="272"/>
        <end position="288"/>
    </location>
</feature>
<keyword evidence="3" id="KW-1185">Reference proteome</keyword>
<accession>A0AAE5AH61</accession>
<keyword evidence="1" id="KW-0812">Transmembrane</keyword>
<dbReference type="EMBL" id="JARGYU010000001">
    <property type="protein sequence ID" value="MDZ5761205.1"/>
    <property type="molecule type" value="Genomic_DNA"/>
</dbReference>
<reference evidence="2" key="1">
    <citation type="submission" date="2023-02" db="EMBL/GenBank/DDBJ databases">
        <title>Host association and intracellularity evolved multiple times independently in the Rickettsiales.</title>
        <authorList>
            <person name="Castelli M."/>
            <person name="Nardi T."/>
            <person name="Gammuto L."/>
            <person name="Bellinzona G."/>
            <person name="Sabaneyeva E."/>
            <person name="Potekhin A."/>
            <person name="Serra V."/>
            <person name="Petroni G."/>
            <person name="Sassera D."/>
        </authorList>
    </citation>
    <scope>NUCLEOTIDE SEQUENCE</scope>
    <source>
        <strain evidence="2">USBL-36I1</strain>
    </source>
</reference>
<dbReference type="RefSeq" id="WP_322498623.1">
    <property type="nucleotide sequence ID" value="NZ_JARGYU010000001.1"/>
</dbReference>